<evidence type="ECO:0000256" key="1">
    <source>
        <dbReference type="ARBA" id="ARBA00004167"/>
    </source>
</evidence>
<evidence type="ECO:0000313" key="6">
    <source>
        <dbReference type="EMBL" id="TBW59464.1"/>
    </source>
</evidence>
<proteinExistence type="predicted"/>
<dbReference type="PANTHER" id="PTHR36985">
    <property type="entry name" value="TRANSLOCATION AND ASSEMBLY MODULE SUBUNIT TAMB"/>
    <property type="match status" value="1"/>
</dbReference>
<comment type="subcellular location">
    <subcellularLocation>
        <location evidence="1">Membrane</location>
        <topology evidence="1">Single-pass membrane protein</topology>
    </subcellularLocation>
</comment>
<evidence type="ECO:0000256" key="4">
    <source>
        <dbReference type="ARBA" id="ARBA00023136"/>
    </source>
</evidence>
<dbReference type="RefSeq" id="WP_131477936.1">
    <property type="nucleotide sequence ID" value="NZ_SJDL01000001.1"/>
</dbReference>
<dbReference type="Pfam" id="PF04357">
    <property type="entry name" value="TamB"/>
    <property type="match status" value="1"/>
</dbReference>
<protein>
    <submittedName>
        <fullName evidence="6">Translocation/assembly module TamB</fullName>
    </submittedName>
</protein>
<evidence type="ECO:0000256" key="3">
    <source>
        <dbReference type="ARBA" id="ARBA00022989"/>
    </source>
</evidence>
<keyword evidence="7" id="KW-1185">Reference proteome</keyword>
<comment type="caution">
    <text evidence="6">The sequence shown here is derived from an EMBL/GenBank/DDBJ whole genome shotgun (WGS) entry which is preliminary data.</text>
</comment>
<sequence length="1222" mass="132363">MKRVLWWTAGSLLALVFLLLFTVFLVLRSDAGTAWLLEQVPGLDVSGGKGAILGRWQASHVRWQGYGVNLDLDQVFLEWSPSCLFTGVLCVDRLLAERIDVHLAPGESSSDEPVTLPSINLPVGLSVGDVRLGPLSVDDSTIWRSFTLSVDASGAAWTIQDFGLVTDAVEVNAKGRLETRGDWPLDLDVAAELPSPEPDGDWSLALDLTGSARDLQLKGTSHGYLPAHLSGRVRPFEPGVPATLKLNSDRFMPWSGLPATLELNQWKLALVGNLDDGFDVTSTATLPGTEGPVSVRLTGNALTDRARNIDLQLALPDAPKRQARLTGEVQWLDAFSARGKLAIDQFPWYTLLPGVDEPPVKLQSAEATFNYADDRYQVHLQAAANGPAGDMTLSTEADGDLQQVTLSNLRLDTGAGGLAGKTQVRYGDVVSWDADLNLDRFNPGFWVADLNGQLSGSVTTAGSMPETGLQARADWQLDGTWRRSALSTLGHLEGNNGSWTVDPLRLKVGDNTVTGRGQWGDRIETDVRLALPNLAQLWPGLAGRIDGTVHVSGSPRAPSGTVTLKGRQLGWQDLELATLDLNGSLKEGKQVDAGLTIDKLHMGEQVIGDLDARLQGTADRHRLTLDLTHPEATVKTVFEGSLGQLWSGALTQASVATSDQTWRLDQPASIDYTDKGRLRLGAHCWRWQSSSLCADDQVLLPDQSIHYQLQDFPMDSLAALWPDDFRWQAKMNGEIDLTMTDKGPDGAIHLDAGPGAFGIRQQGEWRSIDYRTLKLAVNLKPRNADVTLDLGGEQLGSFKLDLSVDPTSRNREIQGHYALSGLQLAIIEPFAGLQSIGGQIEGEGDLSGPLFDPRVNGNLSLLNGKVLDPSIPIPFRDVSLDIAFKGQRAEVDGSWHSNERSKGSVDGDINWRSGKPSVTLNLKGDRLPLVYEPYARLELSPDIQFSFKDRKVSVSGRVDVPRGEIEVRELPPSAVSVSEDEVIVGQEKQQPGVQEIAMDVTVVVGEDKVSFKGFGVSGNLKGELHIGNNLDTRGTLQLVDGTYKAYGQELEIRRARLVFVGPVSEPYIDVEAVRTVDNVVAGVRLSGPADEPEAEVFSEPPMPQAEALSYVILGRPLRSSGDQSQVGQAALSLGLAQTHELTRGLGEEFGIRDLTLEAEGSGEEASVVASGYITDDLSVRYGVGVFEPITTVALRYDLGRYFYLEAASGLAASLDLFYTRDF</sequence>
<evidence type="ECO:0000256" key="2">
    <source>
        <dbReference type="ARBA" id="ARBA00022692"/>
    </source>
</evidence>
<gene>
    <name evidence="6" type="ORF">EZI54_00450</name>
</gene>
<keyword evidence="4" id="KW-0472">Membrane</keyword>
<dbReference type="EMBL" id="SJDL01000001">
    <property type="protein sequence ID" value="TBW59464.1"/>
    <property type="molecule type" value="Genomic_DNA"/>
</dbReference>
<dbReference type="Proteomes" id="UP000313645">
    <property type="component" value="Unassembled WGS sequence"/>
</dbReference>
<organism evidence="6 7">
    <name type="scientific">Marinobacter halodurans</name>
    <dbReference type="NCBI Taxonomy" id="2528979"/>
    <lineage>
        <taxon>Bacteria</taxon>
        <taxon>Pseudomonadati</taxon>
        <taxon>Pseudomonadota</taxon>
        <taxon>Gammaproteobacteria</taxon>
        <taxon>Pseudomonadales</taxon>
        <taxon>Marinobacteraceae</taxon>
        <taxon>Marinobacter</taxon>
    </lineage>
</organism>
<feature type="domain" description="Translocation and assembly module TamB C-terminal" evidence="5">
    <location>
        <begin position="900"/>
        <end position="1222"/>
    </location>
</feature>
<evidence type="ECO:0000259" key="5">
    <source>
        <dbReference type="Pfam" id="PF04357"/>
    </source>
</evidence>
<dbReference type="PANTHER" id="PTHR36985:SF1">
    <property type="entry name" value="TRANSLOCATION AND ASSEMBLY MODULE SUBUNIT TAMB"/>
    <property type="match status" value="1"/>
</dbReference>
<name>A0ABY1ZQR5_9GAMM</name>
<dbReference type="InterPro" id="IPR007452">
    <property type="entry name" value="TamB_C"/>
</dbReference>
<reference evidence="6 7" key="1">
    <citation type="submission" date="2019-02" db="EMBL/GenBank/DDBJ databases">
        <title>Marinobacter halodurans sp. nov., a marine bacterium isolated from sea tidal flat.</title>
        <authorList>
            <person name="Yoo Y."/>
            <person name="Lee D.W."/>
            <person name="Kim B.S."/>
            <person name="Kim J.-J."/>
        </authorList>
    </citation>
    <scope>NUCLEOTIDE SEQUENCE [LARGE SCALE GENOMIC DNA]</scope>
    <source>
        <strain evidence="6 7">YJ-S3-2</strain>
    </source>
</reference>
<accession>A0ABY1ZQR5</accession>
<keyword evidence="3" id="KW-1133">Transmembrane helix</keyword>
<keyword evidence="2" id="KW-0812">Transmembrane</keyword>
<evidence type="ECO:0000313" key="7">
    <source>
        <dbReference type="Proteomes" id="UP000313645"/>
    </source>
</evidence>